<name>A0AA40D984_9PEZI</name>
<accession>A0AA40D984</accession>
<feature type="compositionally biased region" description="Low complexity" evidence="1">
    <location>
        <begin position="1"/>
        <end position="16"/>
    </location>
</feature>
<organism evidence="2 3">
    <name type="scientific">Cercophora samala</name>
    <dbReference type="NCBI Taxonomy" id="330535"/>
    <lineage>
        <taxon>Eukaryota</taxon>
        <taxon>Fungi</taxon>
        <taxon>Dikarya</taxon>
        <taxon>Ascomycota</taxon>
        <taxon>Pezizomycotina</taxon>
        <taxon>Sordariomycetes</taxon>
        <taxon>Sordariomycetidae</taxon>
        <taxon>Sordariales</taxon>
        <taxon>Lasiosphaeriaceae</taxon>
        <taxon>Cercophora</taxon>
    </lineage>
</organism>
<feature type="compositionally biased region" description="Basic and acidic residues" evidence="1">
    <location>
        <begin position="39"/>
        <end position="55"/>
    </location>
</feature>
<gene>
    <name evidence="2" type="ORF">QBC41DRAFT_394807</name>
</gene>
<proteinExistence type="predicted"/>
<reference evidence="2" key="1">
    <citation type="submission" date="2023-06" db="EMBL/GenBank/DDBJ databases">
        <title>Genome-scale phylogeny and comparative genomics of the fungal order Sordariales.</title>
        <authorList>
            <consortium name="Lawrence Berkeley National Laboratory"/>
            <person name="Hensen N."/>
            <person name="Bonometti L."/>
            <person name="Westerberg I."/>
            <person name="Brannstrom I.O."/>
            <person name="Guillou S."/>
            <person name="Cros-Aarteil S."/>
            <person name="Calhoun S."/>
            <person name="Haridas S."/>
            <person name="Kuo A."/>
            <person name="Mondo S."/>
            <person name="Pangilinan J."/>
            <person name="Riley R."/>
            <person name="Labutti K."/>
            <person name="Andreopoulos B."/>
            <person name="Lipzen A."/>
            <person name="Chen C."/>
            <person name="Yanf M."/>
            <person name="Daum C."/>
            <person name="Ng V."/>
            <person name="Clum A."/>
            <person name="Steindorff A."/>
            <person name="Ohm R."/>
            <person name="Martin F."/>
            <person name="Silar P."/>
            <person name="Natvig D."/>
            <person name="Lalanne C."/>
            <person name="Gautier V."/>
            <person name="Ament-Velasquez S.L."/>
            <person name="Kruys A."/>
            <person name="Hutchinson M.I."/>
            <person name="Powell A.J."/>
            <person name="Barry K."/>
            <person name="Miller A.N."/>
            <person name="Grigoriev I.V."/>
            <person name="Debuchy R."/>
            <person name="Gladieux P."/>
            <person name="Thoren M.H."/>
            <person name="Johannesson H."/>
        </authorList>
    </citation>
    <scope>NUCLEOTIDE SEQUENCE</scope>
    <source>
        <strain evidence="2">CBS 307.81</strain>
    </source>
</reference>
<evidence type="ECO:0000313" key="3">
    <source>
        <dbReference type="Proteomes" id="UP001174997"/>
    </source>
</evidence>
<feature type="compositionally biased region" description="Basic and acidic residues" evidence="1">
    <location>
        <begin position="103"/>
        <end position="134"/>
    </location>
</feature>
<feature type="region of interest" description="Disordered" evidence="1">
    <location>
        <begin position="1"/>
        <end position="144"/>
    </location>
</feature>
<dbReference type="PANTHER" id="PTHR42090:SF1">
    <property type="match status" value="1"/>
</dbReference>
<dbReference type="PANTHER" id="PTHR42090">
    <property type="match status" value="1"/>
</dbReference>
<evidence type="ECO:0000313" key="2">
    <source>
        <dbReference type="EMBL" id="KAK0668019.1"/>
    </source>
</evidence>
<protein>
    <submittedName>
        <fullName evidence="2">Uncharacterized protein</fullName>
    </submittedName>
</protein>
<sequence length="144" mass="16035">MSHLLRTTLTLTRRPLPTTPPSFPALLTRHFHPSPPRQAYKDDQDRTSLKPRPNDSTKSGSDDEAAECPTAFDPTVTDPEMELQSCWKGPYDNPLEASGANREISKGTDERSEEKQAPRDGKTRESHGSREGKKAGRMTSSFPK</sequence>
<comment type="caution">
    <text evidence="2">The sequence shown here is derived from an EMBL/GenBank/DDBJ whole genome shotgun (WGS) entry which is preliminary data.</text>
</comment>
<dbReference type="EMBL" id="JAULSY010000063">
    <property type="protein sequence ID" value="KAK0668019.1"/>
    <property type="molecule type" value="Genomic_DNA"/>
</dbReference>
<keyword evidence="3" id="KW-1185">Reference proteome</keyword>
<dbReference type="AlphaFoldDB" id="A0AA40D984"/>
<dbReference type="Proteomes" id="UP001174997">
    <property type="component" value="Unassembled WGS sequence"/>
</dbReference>
<evidence type="ECO:0000256" key="1">
    <source>
        <dbReference type="SAM" id="MobiDB-lite"/>
    </source>
</evidence>